<dbReference type="Gene3D" id="3.90.1750.10">
    <property type="entry name" value="Hect, E3 ligase catalytic domains"/>
    <property type="match status" value="1"/>
</dbReference>
<proteinExistence type="inferred from homology"/>
<dbReference type="InterPro" id="IPR045322">
    <property type="entry name" value="HECTD1/TRIP12-like"/>
</dbReference>
<protein>
    <recommendedName>
        <fullName evidence="3">HECT-type E3 ubiquitin transferase</fullName>
        <ecNumber evidence="3">2.3.2.26</ecNumber>
    </recommendedName>
</protein>
<evidence type="ECO:0000256" key="3">
    <source>
        <dbReference type="ARBA" id="ARBA00012485"/>
    </source>
</evidence>
<dbReference type="Proteomes" id="UP001161247">
    <property type="component" value="Chromosome 3"/>
</dbReference>
<dbReference type="PANTHER" id="PTHR45670:SF10">
    <property type="entry name" value="E3 UBIQUITIN-PROTEIN LIGASE UPL4"/>
    <property type="match status" value="1"/>
</dbReference>
<evidence type="ECO:0000313" key="10">
    <source>
        <dbReference type="Proteomes" id="UP001161247"/>
    </source>
</evidence>
<accession>A0AAV1CU26</accession>
<evidence type="ECO:0000256" key="4">
    <source>
        <dbReference type="ARBA" id="ARBA00022679"/>
    </source>
</evidence>
<feature type="active site" description="Glycyl thioester intermediate" evidence="6">
    <location>
        <position position="1475"/>
    </location>
</feature>
<dbReference type="GO" id="GO:0043161">
    <property type="term" value="P:proteasome-mediated ubiquitin-dependent protein catabolic process"/>
    <property type="evidence" value="ECO:0007669"/>
    <property type="project" value="TreeGrafter"/>
</dbReference>
<keyword evidence="10" id="KW-1185">Reference proteome</keyword>
<evidence type="ECO:0000256" key="2">
    <source>
        <dbReference type="ARBA" id="ARBA00006331"/>
    </source>
</evidence>
<dbReference type="InterPro" id="IPR035983">
    <property type="entry name" value="Hect_E3_ubiquitin_ligase"/>
</dbReference>
<dbReference type="CDD" id="cd00078">
    <property type="entry name" value="HECTc"/>
    <property type="match status" value="1"/>
</dbReference>
<dbReference type="InterPro" id="IPR016024">
    <property type="entry name" value="ARM-type_fold"/>
</dbReference>
<evidence type="ECO:0000256" key="5">
    <source>
        <dbReference type="ARBA" id="ARBA00022786"/>
    </source>
</evidence>
<dbReference type="SUPFAM" id="SSF48371">
    <property type="entry name" value="ARM repeat"/>
    <property type="match status" value="1"/>
</dbReference>
<feature type="compositionally biased region" description="Low complexity" evidence="7">
    <location>
        <begin position="52"/>
        <end position="62"/>
    </location>
</feature>
<dbReference type="EMBL" id="OX459120">
    <property type="protein sequence ID" value="CAI9098083.1"/>
    <property type="molecule type" value="Genomic_DNA"/>
</dbReference>
<dbReference type="InterPro" id="IPR057948">
    <property type="entry name" value="TPR_TRIP12_N"/>
</dbReference>
<comment type="catalytic activity">
    <reaction evidence="1">
        <text>S-ubiquitinyl-[E2 ubiquitin-conjugating enzyme]-L-cysteine + [acceptor protein]-L-lysine = [E2 ubiquitin-conjugating enzyme]-L-cysteine + N(6)-ubiquitinyl-[acceptor protein]-L-lysine.</text>
        <dbReference type="EC" id="2.3.2.26"/>
    </reaction>
</comment>
<evidence type="ECO:0000259" key="8">
    <source>
        <dbReference type="PROSITE" id="PS50237"/>
    </source>
</evidence>
<dbReference type="InterPro" id="IPR011989">
    <property type="entry name" value="ARM-like"/>
</dbReference>
<feature type="region of interest" description="Disordered" evidence="7">
    <location>
        <begin position="1"/>
        <end position="86"/>
    </location>
</feature>
<dbReference type="PROSITE" id="PS50237">
    <property type="entry name" value="HECT"/>
    <property type="match status" value="1"/>
</dbReference>
<evidence type="ECO:0000256" key="6">
    <source>
        <dbReference type="PROSITE-ProRule" id="PRU00104"/>
    </source>
</evidence>
<dbReference type="Gene3D" id="1.25.10.10">
    <property type="entry name" value="Leucine-rich Repeat Variant"/>
    <property type="match status" value="1"/>
</dbReference>
<feature type="region of interest" description="Disordered" evidence="7">
    <location>
        <begin position="815"/>
        <end position="838"/>
    </location>
</feature>
<dbReference type="InterPro" id="IPR000569">
    <property type="entry name" value="HECT_dom"/>
</dbReference>
<dbReference type="Gene3D" id="3.30.2410.10">
    <property type="entry name" value="Hect, E3 ligase catalytic domain"/>
    <property type="match status" value="1"/>
</dbReference>
<evidence type="ECO:0000313" key="9">
    <source>
        <dbReference type="EMBL" id="CAI9098083.1"/>
    </source>
</evidence>
<keyword evidence="4" id="KW-0808">Transferase</keyword>
<dbReference type="GO" id="GO:0061630">
    <property type="term" value="F:ubiquitin protein ligase activity"/>
    <property type="evidence" value="ECO:0007669"/>
    <property type="project" value="UniProtKB-EC"/>
</dbReference>
<sequence>MENRGQKRTDTSEELPADKRACNSVEFRPSTSVSPVRTPMNEVHEAHDADMDTSSSTSGSMRSEGDMERDSSGSCDSDNNYRDYYRRRSSGDQSKFKKVMSSLTESVDESEQLAALNELCELLSFCSDSSLSGLMADSFSPLLVKLARHESNPDIMLLAIRAITYFCDVHPRASAYLVRHDAVPALCQRLSAIEYLDVAEQCLQALEKISQEHPLACLQSGAILAVLNYIDFFSTVLQRVALSTVVNICKKLPSESPSPFMDAVPILCNLLQYEDRQLVESVATCLIKITEQVGNRSDMLDALCKHGLVQQAVDLINLNSRTSLCQQIYLGLIQVLVKLASGSVLAVRTLFEINISRILKDILSSFDISHGITSSTTVDGQCNQVHEVLKLLNELLPATTTAGEQDSLITSEKVAFFTSRPDLLQSFGLDLLPVLIQVVNSGVNLYVCYGCLSVISKFVYFSKSDLLLEVLECTNISSFLAGVFTRKDFHVLLLSLQIVETVLQKLSHAFLSSFVKEGVFSAVDSFLSTERCSHSMFHTSNGLQEVASQKSASRDGGKCLCFAFDTGQSPTTSDPLVCKIDEDSIKKLAEHIKGSYFSAETMNLEKGLTAIFHKLKTLASRLAHMVSVEMVNSSSSDEREEELYLILRDIVSVLNGEDPISTFEFLESGIVRSLLMYLSNGQYMDGKEGAVRGKNHLCVIEKRFKAFGNLLFSFSKPTSLECPLPALIKKLQSSLAFVETFPVILSQKVKLKSSHAKIPYGRATSYPCLKVQFQKVEEELSLGEYVADVVTVDPFSTLDRIEKYMWSKVSTQKAGAKSAQSDGEGSCSSQSRTEDSMESDCMSNQVNEMQLEDNMEQVPEKGPTKITGCQRCDKDEESSPKLVFYLDGEELELGLTLYQAIIQRKFKEENDGSTSSSNLWSRVYKVTYGKAVEQINCQDHDCCSLGNATDSSRYPLLFSDIFASELTDMNGCTPAYDILSLLKCLEGINRFRFHLTAHDRMFGFVKGAIDDFDNYNLEVNGVPQSEFVNSKLTEKLEQQMRDPLAVSIGGLPAWCSQLMGSYPFLFGYDARCKYFWLAMLGQQASQSRLSRSDEVGVMHPRRQNSGNYSRKKFLVDRSKVLDSAIQMMNVHAQQKVVLEVEYHEEVGTGLGPTLEFYTLISHEFQKSGLCMWRGDHEAQRGIKDLERDESGVLAPLGLFPRPWSPRVDISVGSGFPNVMEKFVLLGQIVGKALQDGRVLDLPFSKAFYKLVLGKELTMYDIQLFDHELGRALLEFQALVEKKKYLESMNGESSSRLDLRYHRTRIEDLCLEFTLPGYPDYFAEPASGSKMVNMSNLEEFVSFVVDATIKTGISRQVEAFKSGFCQVLPIQHLRLFSEEELERLLCGEHSHWDANELLDHIKFDHGYTASSAPIINFLQIIQEFDIGQQRSFLRFVTGAPRLPSGGLASLNPKLTVVRKHCTGKWVDSDLPSVMTCANYLKLPPYSSKELMREKLLYAITEGQGSFHLS</sequence>
<dbReference type="GO" id="GO:0000209">
    <property type="term" value="P:protein polyubiquitination"/>
    <property type="evidence" value="ECO:0007669"/>
    <property type="project" value="TreeGrafter"/>
</dbReference>
<feature type="compositionally biased region" description="Basic and acidic residues" evidence="7">
    <location>
        <begin position="1"/>
        <end position="21"/>
    </location>
</feature>
<reference evidence="9" key="1">
    <citation type="submission" date="2023-03" db="EMBL/GenBank/DDBJ databases">
        <authorList>
            <person name="Julca I."/>
        </authorList>
    </citation>
    <scope>NUCLEOTIDE SEQUENCE</scope>
</reference>
<feature type="domain" description="HECT" evidence="8">
    <location>
        <begin position="1133"/>
        <end position="1508"/>
    </location>
</feature>
<comment type="similarity">
    <text evidence="2">Belongs to the UPL family. K-HECT subfamily.</text>
</comment>
<dbReference type="SUPFAM" id="SSF56204">
    <property type="entry name" value="Hect, E3 ligase catalytic domain"/>
    <property type="match status" value="1"/>
</dbReference>
<keyword evidence="5 6" id="KW-0833">Ubl conjugation pathway</keyword>
<organism evidence="9 10">
    <name type="scientific">Oldenlandia corymbosa var. corymbosa</name>
    <dbReference type="NCBI Taxonomy" id="529605"/>
    <lineage>
        <taxon>Eukaryota</taxon>
        <taxon>Viridiplantae</taxon>
        <taxon>Streptophyta</taxon>
        <taxon>Embryophyta</taxon>
        <taxon>Tracheophyta</taxon>
        <taxon>Spermatophyta</taxon>
        <taxon>Magnoliopsida</taxon>
        <taxon>eudicotyledons</taxon>
        <taxon>Gunneridae</taxon>
        <taxon>Pentapetalae</taxon>
        <taxon>asterids</taxon>
        <taxon>lamiids</taxon>
        <taxon>Gentianales</taxon>
        <taxon>Rubiaceae</taxon>
        <taxon>Rubioideae</taxon>
        <taxon>Spermacoceae</taxon>
        <taxon>Hedyotis-Oldenlandia complex</taxon>
        <taxon>Oldenlandia</taxon>
    </lineage>
</organism>
<dbReference type="Pfam" id="PF25579">
    <property type="entry name" value="TPR_TRIP12_N"/>
    <property type="match status" value="1"/>
</dbReference>
<evidence type="ECO:0000256" key="7">
    <source>
        <dbReference type="SAM" id="MobiDB-lite"/>
    </source>
</evidence>
<dbReference type="PANTHER" id="PTHR45670">
    <property type="entry name" value="E3 UBIQUITIN-PROTEIN LIGASE TRIP12"/>
    <property type="match status" value="1"/>
</dbReference>
<dbReference type="EC" id="2.3.2.26" evidence="3"/>
<dbReference type="Pfam" id="PF00632">
    <property type="entry name" value="HECT"/>
    <property type="match status" value="1"/>
</dbReference>
<dbReference type="SMART" id="SM00119">
    <property type="entry name" value="HECTc"/>
    <property type="match status" value="1"/>
</dbReference>
<evidence type="ECO:0000256" key="1">
    <source>
        <dbReference type="ARBA" id="ARBA00000885"/>
    </source>
</evidence>
<gene>
    <name evidence="9" type="ORF">OLC1_LOCUS8392</name>
</gene>
<feature type="compositionally biased region" description="Polar residues" evidence="7">
    <location>
        <begin position="815"/>
        <end position="831"/>
    </location>
</feature>
<name>A0AAV1CU26_OLDCO</name>